<dbReference type="SMART" id="SM01321">
    <property type="entry name" value="Y1_Tnp"/>
    <property type="match status" value="1"/>
</dbReference>
<dbReference type="InterPro" id="IPR052715">
    <property type="entry name" value="RAYT_transposase"/>
</dbReference>
<dbReference type="RefSeq" id="WP_237382798.1">
    <property type="nucleotide sequence ID" value="NZ_CP071793.1"/>
</dbReference>
<reference evidence="2" key="1">
    <citation type="submission" date="2021-03" db="EMBL/GenBank/DDBJ databases">
        <title>Acanthopleuribacteraceae sp. M133.</title>
        <authorList>
            <person name="Wang G."/>
        </authorList>
    </citation>
    <scope>NUCLEOTIDE SEQUENCE</scope>
    <source>
        <strain evidence="2">M133</strain>
    </source>
</reference>
<dbReference type="Proteomes" id="UP000663929">
    <property type="component" value="Chromosome"/>
</dbReference>
<sequence length="214" mass="24908">MPNLTGKNFYRCHLPHWHPGKVSSFITFRLVGSLPRDVLDTWRKESKPPSESKSQRWQRRRQWFRKFESLLHQGASGPLWLGDSGVAQMIAECLHYRHDRVFFLDCFCIMPNHVHMVINPLIQQGEPSTSALMWGSIPGIMHSLKSYTAHEANKMLGRTGPFWAKESFDHWLRSLEHWQRAVSYVMENPVRAGLATIPSEYPWSFSRFGYPPLS</sequence>
<keyword evidence="3" id="KW-1185">Reference proteome</keyword>
<dbReference type="KEGG" id="scor:J3U87_09480"/>
<evidence type="ECO:0000313" key="3">
    <source>
        <dbReference type="Proteomes" id="UP000663929"/>
    </source>
</evidence>
<dbReference type="InterPro" id="IPR036515">
    <property type="entry name" value="Transposase_17_sf"/>
</dbReference>
<organism evidence="2 3">
    <name type="scientific">Sulfidibacter corallicola</name>
    <dbReference type="NCBI Taxonomy" id="2818388"/>
    <lineage>
        <taxon>Bacteria</taxon>
        <taxon>Pseudomonadati</taxon>
        <taxon>Acidobacteriota</taxon>
        <taxon>Holophagae</taxon>
        <taxon>Acanthopleuribacterales</taxon>
        <taxon>Acanthopleuribacteraceae</taxon>
        <taxon>Sulfidibacter</taxon>
    </lineage>
</organism>
<gene>
    <name evidence="2" type="ORF">J3U87_09480</name>
</gene>
<dbReference type="Gene3D" id="3.30.70.1290">
    <property type="entry name" value="Transposase IS200-like"/>
    <property type="match status" value="1"/>
</dbReference>
<accession>A0A8A4TU78</accession>
<evidence type="ECO:0000259" key="1">
    <source>
        <dbReference type="SMART" id="SM01321"/>
    </source>
</evidence>
<proteinExistence type="predicted"/>
<evidence type="ECO:0000313" key="2">
    <source>
        <dbReference type="EMBL" id="QTD52694.1"/>
    </source>
</evidence>
<feature type="domain" description="Transposase IS200-like" evidence="1">
    <location>
        <begin position="22"/>
        <end position="188"/>
    </location>
</feature>
<dbReference type="EMBL" id="CP071793">
    <property type="protein sequence ID" value="QTD52694.1"/>
    <property type="molecule type" value="Genomic_DNA"/>
</dbReference>
<dbReference type="GO" id="GO:0043565">
    <property type="term" value="F:sequence-specific DNA binding"/>
    <property type="evidence" value="ECO:0007669"/>
    <property type="project" value="TreeGrafter"/>
</dbReference>
<dbReference type="GO" id="GO:0006313">
    <property type="term" value="P:DNA transposition"/>
    <property type="evidence" value="ECO:0007669"/>
    <property type="project" value="InterPro"/>
</dbReference>
<protein>
    <recommendedName>
        <fullName evidence="1">Transposase IS200-like domain-containing protein</fullName>
    </recommendedName>
</protein>
<dbReference type="SUPFAM" id="SSF143422">
    <property type="entry name" value="Transposase IS200-like"/>
    <property type="match status" value="1"/>
</dbReference>
<dbReference type="PANTHER" id="PTHR36966">
    <property type="entry name" value="REP-ASSOCIATED TYROSINE TRANSPOSASE"/>
    <property type="match status" value="1"/>
</dbReference>
<name>A0A8A4TU78_SULCO</name>
<dbReference type="AlphaFoldDB" id="A0A8A4TU78"/>
<dbReference type="PANTHER" id="PTHR36966:SF1">
    <property type="entry name" value="REP-ASSOCIATED TYROSINE TRANSPOSASE"/>
    <property type="match status" value="1"/>
</dbReference>
<dbReference type="GO" id="GO:0004803">
    <property type="term" value="F:transposase activity"/>
    <property type="evidence" value="ECO:0007669"/>
    <property type="project" value="InterPro"/>
</dbReference>
<dbReference type="InterPro" id="IPR002686">
    <property type="entry name" value="Transposase_17"/>
</dbReference>